<dbReference type="SUPFAM" id="SSF46689">
    <property type="entry name" value="Homeodomain-like"/>
    <property type="match status" value="1"/>
</dbReference>
<dbReference type="PRINTS" id="PR00455">
    <property type="entry name" value="HTHTETR"/>
</dbReference>
<evidence type="ECO:0000256" key="3">
    <source>
        <dbReference type="ARBA" id="ARBA00023163"/>
    </source>
</evidence>
<dbReference type="InterPro" id="IPR009057">
    <property type="entry name" value="Homeodomain-like_sf"/>
</dbReference>
<dbReference type="PANTHER" id="PTHR30055">
    <property type="entry name" value="HTH-TYPE TRANSCRIPTIONAL REGULATOR RUTR"/>
    <property type="match status" value="1"/>
</dbReference>
<dbReference type="RefSeq" id="WP_062421993.1">
    <property type="nucleotide sequence ID" value="NZ_BBYA01000009.1"/>
</dbReference>
<evidence type="ECO:0000256" key="4">
    <source>
        <dbReference type="PROSITE-ProRule" id="PRU00335"/>
    </source>
</evidence>
<dbReference type="Gene3D" id="1.10.357.10">
    <property type="entry name" value="Tetracycline Repressor, domain 2"/>
    <property type="match status" value="1"/>
</dbReference>
<evidence type="ECO:0000313" key="6">
    <source>
        <dbReference type="EMBL" id="KPL73515.1"/>
    </source>
</evidence>
<dbReference type="Proteomes" id="UP000050430">
    <property type="component" value="Unassembled WGS sequence"/>
</dbReference>
<reference evidence="6 7" key="1">
    <citation type="submission" date="2015-07" db="EMBL/GenBank/DDBJ databases">
        <title>Genome sequence of Leptolinea tardivitalis DSM 16556.</title>
        <authorList>
            <person name="Hemp J."/>
            <person name="Ward L.M."/>
            <person name="Pace L.A."/>
            <person name="Fischer W.W."/>
        </authorList>
    </citation>
    <scope>NUCLEOTIDE SEQUENCE [LARGE SCALE GENOMIC DNA]</scope>
    <source>
        <strain evidence="6 7">YMTK-2</strain>
    </source>
</reference>
<evidence type="ECO:0000313" key="7">
    <source>
        <dbReference type="Proteomes" id="UP000050430"/>
    </source>
</evidence>
<organism evidence="6 7">
    <name type="scientific">Leptolinea tardivitalis</name>
    <dbReference type="NCBI Taxonomy" id="229920"/>
    <lineage>
        <taxon>Bacteria</taxon>
        <taxon>Bacillati</taxon>
        <taxon>Chloroflexota</taxon>
        <taxon>Anaerolineae</taxon>
        <taxon>Anaerolineales</taxon>
        <taxon>Anaerolineaceae</taxon>
        <taxon>Leptolinea</taxon>
    </lineage>
</organism>
<name>A0A0P6XEC1_9CHLR</name>
<keyword evidence="7" id="KW-1185">Reference proteome</keyword>
<keyword evidence="2 4" id="KW-0238">DNA-binding</keyword>
<dbReference type="GO" id="GO:0003700">
    <property type="term" value="F:DNA-binding transcription factor activity"/>
    <property type="evidence" value="ECO:0007669"/>
    <property type="project" value="TreeGrafter"/>
</dbReference>
<dbReference type="PANTHER" id="PTHR30055:SF234">
    <property type="entry name" value="HTH-TYPE TRANSCRIPTIONAL REGULATOR BETI"/>
    <property type="match status" value="1"/>
</dbReference>
<dbReference type="Pfam" id="PF00440">
    <property type="entry name" value="TetR_N"/>
    <property type="match status" value="1"/>
</dbReference>
<dbReference type="InterPro" id="IPR001647">
    <property type="entry name" value="HTH_TetR"/>
</dbReference>
<keyword evidence="3" id="KW-0804">Transcription</keyword>
<keyword evidence="1" id="KW-0805">Transcription regulation</keyword>
<dbReference type="GO" id="GO:0000976">
    <property type="term" value="F:transcription cis-regulatory region binding"/>
    <property type="evidence" value="ECO:0007669"/>
    <property type="project" value="TreeGrafter"/>
</dbReference>
<sequence length="188" mass="21472">MDNREILLDCALTLFSARGYDAVGIQEIVDSAGVTKPTLYHYFSHKRGLLDTLLASQFEGFLDAVRTAAYYQRDLPFSLEKITRTYFEAAQENPRFFRLQLILQYAPKESEPNQAVSPYRLEQQQILQSMFIQAVQDHGNMRGRHVMYAATFLGMIHTYIGEYLNGVTSLADPLTHLAVHQFSHGIYS</sequence>
<comment type="caution">
    <text evidence="6">The sequence shown here is derived from an EMBL/GenBank/DDBJ whole genome shotgun (WGS) entry which is preliminary data.</text>
</comment>
<dbReference type="InterPro" id="IPR036271">
    <property type="entry name" value="Tet_transcr_reg_TetR-rel_C_sf"/>
</dbReference>
<feature type="domain" description="HTH tetR-type" evidence="5">
    <location>
        <begin position="1"/>
        <end position="61"/>
    </location>
</feature>
<gene>
    <name evidence="6" type="ORF">ADM99_02765</name>
</gene>
<feature type="DNA-binding region" description="H-T-H motif" evidence="4">
    <location>
        <begin position="24"/>
        <end position="43"/>
    </location>
</feature>
<dbReference type="PROSITE" id="PS50977">
    <property type="entry name" value="HTH_TETR_2"/>
    <property type="match status" value="1"/>
</dbReference>
<dbReference type="InterPro" id="IPR050109">
    <property type="entry name" value="HTH-type_TetR-like_transc_reg"/>
</dbReference>
<evidence type="ECO:0000256" key="1">
    <source>
        <dbReference type="ARBA" id="ARBA00023015"/>
    </source>
</evidence>
<dbReference type="EMBL" id="LGCK01000006">
    <property type="protein sequence ID" value="KPL73515.1"/>
    <property type="molecule type" value="Genomic_DNA"/>
</dbReference>
<dbReference type="OrthoDB" id="9808476at2"/>
<dbReference type="STRING" id="229920.ADM99_02765"/>
<accession>A0A0P6XEC1</accession>
<dbReference type="SUPFAM" id="SSF48498">
    <property type="entry name" value="Tetracyclin repressor-like, C-terminal domain"/>
    <property type="match status" value="1"/>
</dbReference>
<proteinExistence type="predicted"/>
<evidence type="ECO:0000256" key="2">
    <source>
        <dbReference type="ARBA" id="ARBA00023125"/>
    </source>
</evidence>
<protein>
    <submittedName>
        <fullName evidence="6">TetR family transcriptional regulator</fullName>
    </submittedName>
</protein>
<dbReference type="AlphaFoldDB" id="A0A0P6XEC1"/>
<evidence type="ECO:0000259" key="5">
    <source>
        <dbReference type="PROSITE" id="PS50977"/>
    </source>
</evidence>
<dbReference type="PATRIC" id="fig|229920.5.peg.2179"/>